<dbReference type="GO" id="GO:0020037">
    <property type="term" value="F:heme binding"/>
    <property type="evidence" value="ECO:0007669"/>
    <property type="project" value="InterPro"/>
</dbReference>
<dbReference type="PROSITE" id="PS00086">
    <property type="entry name" value="CYTOCHROME_P450"/>
    <property type="match status" value="1"/>
</dbReference>
<dbReference type="Pfam" id="PF00067">
    <property type="entry name" value="p450"/>
    <property type="match status" value="1"/>
</dbReference>
<keyword evidence="2 7" id="KW-0349">Heme</keyword>
<evidence type="ECO:0000256" key="2">
    <source>
        <dbReference type="ARBA" id="ARBA00022617"/>
    </source>
</evidence>
<feature type="binding site" description="axial binding residue" evidence="7">
    <location>
        <position position="432"/>
    </location>
    <ligand>
        <name>heme</name>
        <dbReference type="ChEBI" id="CHEBI:30413"/>
    </ligand>
    <ligandPart>
        <name>Fe</name>
        <dbReference type="ChEBI" id="CHEBI:18248"/>
    </ligandPart>
</feature>
<dbReference type="InterPro" id="IPR002401">
    <property type="entry name" value="Cyt_P450_E_grp-I"/>
</dbReference>
<dbReference type="Gene3D" id="1.10.630.10">
    <property type="entry name" value="Cytochrome P450"/>
    <property type="match status" value="1"/>
</dbReference>
<keyword evidence="3 7" id="KW-0479">Metal-binding</keyword>
<dbReference type="GO" id="GO:0005506">
    <property type="term" value="F:iron ion binding"/>
    <property type="evidence" value="ECO:0007669"/>
    <property type="project" value="InterPro"/>
</dbReference>
<evidence type="ECO:0000256" key="5">
    <source>
        <dbReference type="ARBA" id="ARBA00023004"/>
    </source>
</evidence>
<dbReference type="PRINTS" id="PR00463">
    <property type="entry name" value="EP450I"/>
</dbReference>
<keyword evidence="6 8" id="KW-0503">Monooxygenase</keyword>
<comment type="similarity">
    <text evidence="1 8">Belongs to the cytochrome P450 family.</text>
</comment>
<evidence type="ECO:0000256" key="3">
    <source>
        <dbReference type="ARBA" id="ARBA00022723"/>
    </source>
</evidence>
<reference evidence="9" key="1">
    <citation type="journal article" date="2020" name="Stud. Mycol.">
        <title>101 Dothideomycetes genomes: a test case for predicting lifestyles and emergence of pathogens.</title>
        <authorList>
            <person name="Haridas S."/>
            <person name="Albert R."/>
            <person name="Binder M."/>
            <person name="Bloem J."/>
            <person name="Labutti K."/>
            <person name="Salamov A."/>
            <person name="Andreopoulos B."/>
            <person name="Baker S."/>
            <person name="Barry K."/>
            <person name="Bills G."/>
            <person name="Bluhm B."/>
            <person name="Cannon C."/>
            <person name="Castanera R."/>
            <person name="Culley D."/>
            <person name="Daum C."/>
            <person name="Ezra D."/>
            <person name="Gonzalez J."/>
            <person name="Henrissat B."/>
            <person name="Kuo A."/>
            <person name="Liang C."/>
            <person name="Lipzen A."/>
            <person name="Lutzoni F."/>
            <person name="Magnuson J."/>
            <person name="Mondo S."/>
            <person name="Nolan M."/>
            <person name="Ohm R."/>
            <person name="Pangilinan J."/>
            <person name="Park H.-J."/>
            <person name="Ramirez L."/>
            <person name="Alfaro M."/>
            <person name="Sun H."/>
            <person name="Tritt A."/>
            <person name="Yoshinaga Y."/>
            <person name="Zwiers L.-H."/>
            <person name="Turgeon B."/>
            <person name="Goodwin S."/>
            <person name="Spatafora J."/>
            <person name="Crous P."/>
            <person name="Grigoriev I."/>
        </authorList>
    </citation>
    <scope>NUCLEOTIDE SEQUENCE</scope>
    <source>
        <strain evidence="9">CBS 121739</strain>
    </source>
</reference>
<dbReference type="EMBL" id="ML996570">
    <property type="protein sequence ID" value="KAF2758982.1"/>
    <property type="molecule type" value="Genomic_DNA"/>
</dbReference>
<evidence type="ECO:0000313" key="10">
    <source>
        <dbReference type="Proteomes" id="UP000799437"/>
    </source>
</evidence>
<dbReference type="PANTHER" id="PTHR24291">
    <property type="entry name" value="CYTOCHROME P450 FAMILY 4"/>
    <property type="match status" value="1"/>
</dbReference>
<proteinExistence type="inferred from homology"/>
<evidence type="ECO:0000256" key="8">
    <source>
        <dbReference type="RuleBase" id="RU000461"/>
    </source>
</evidence>
<keyword evidence="4 8" id="KW-0560">Oxidoreductase</keyword>
<evidence type="ECO:0000256" key="6">
    <source>
        <dbReference type="ARBA" id="ARBA00023033"/>
    </source>
</evidence>
<accession>A0A6A6W802</accession>
<dbReference type="Proteomes" id="UP000799437">
    <property type="component" value="Unassembled WGS sequence"/>
</dbReference>
<dbReference type="GO" id="GO:0016705">
    <property type="term" value="F:oxidoreductase activity, acting on paired donors, with incorporation or reduction of molecular oxygen"/>
    <property type="evidence" value="ECO:0007669"/>
    <property type="project" value="InterPro"/>
</dbReference>
<dbReference type="GeneID" id="54484810"/>
<dbReference type="InterPro" id="IPR050196">
    <property type="entry name" value="Cytochrome_P450_Monoox"/>
</dbReference>
<dbReference type="RefSeq" id="XP_033601433.1">
    <property type="nucleotide sequence ID" value="XM_033743756.1"/>
</dbReference>
<dbReference type="PRINTS" id="PR00385">
    <property type="entry name" value="P450"/>
</dbReference>
<dbReference type="OrthoDB" id="10029320at2759"/>
<evidence type="ECO:0000256" key="1">
    <source>
        <dbReference type="ARBA" id="ARBA00010617"/>
    </source>
</evidence>
<dbReference type="InterPro" id="IPR017972">
    <property type="entry name" value="Cyt_P450_CS"/>
</dbReference>
<gene>
    <name evidence="9" type="ORF">EJ05DRAFT_475216</name>
</gene>
<dbReference type="InterPro" id="IPR001128">
    <property type="entry name" value="Cyt_P450"/>
</dbReference>
<evidence type="ECO:0000313" key="9">
    <source>
        <dbReference type="EMBL" id="KAF2758982.1"/>
    </source>
</evidence>
<keyword evidence="5 7" id="KW-0408">Iron</keyword>
<protein>
    <submittedName>
        <fullName evidence="9">Cytochrome P450</fullName>
    </submittedName>
</protein>
<dbReference type="PANTHER" id="PTHR24291:SF50">
    <property type="entry name" value="BIFUNCTIONAL ALBAFLAVENONE MONOOXYGENASE_TERPENE SYNTHASE"/>
    <property type="match status" value="1"/>
</dbReference>
<name>A0A6A6W802_9PEZI</name>
<evidence type="ECO:0000256" key="7">
    <source>
        <dbReference type="PIRSR" id="PIRSR602401-1"/>
    </source>
</evidence>
<dbReference type="InterPro" id="IPR036396">
    <property type="entry name" value="Cyt_P450_sf"/>
</dbReference>
<dbReference type="SUPFAM" id="SSF48264">
    <property type="entry name" value="Cytochrome P450"/>
    <property type="match status" value="1"/>
</dbReference>
<keyword evidence="10" id="KW-1185">Reference proteome</keyword>
<dbReference type="AlphaFoldDB" id="A0A6A6W802"/>
<evidence type="ECO:0000256" key="4">
    <source>
        <dbReference type="ARBA" id="ARBA00023002"/>
    </source>
</evidence>
<sequence length="507" mass="58451">MLWGHLKVMGQVQMSNPPRAAAQTLFYALREKYNLPDVFYLDLWPITVSYMVIINPQVMNQAFGVSKGSQSLPKHFMVKRFMEQVGGYEGNLVSSEGIQWKKWRAAFNPGFSLTQVMSLVPQITEDVVRFRDILLEKAKNKELFRLEHDTTLMVVNIIGKLAMDHDFDCQRKSNKFIDALHNQVQWIKIGVRTRPSEAFDPRRPYMFWKNNRTMDKYIGDILEDRFVQYKSKGKQKKIAIDLALEAYMKEEKGKTMEQTTKLDKQFKAEAIEHIKAFVFAGHDTTSSTICYAFYKTMQNPEIAAKVRAEHDAVLGPDVWDAPNVIAAEPHILNKLDYTLAVIKETLRLYPAANNLREGIEGQNLKDPATGQEYPMFKHMVVWPVNVSMHREERFFGPRANEFLPERWLHPERAEFEMDKEAFFPFSKGPRNCIGQELAMQEMKIIMAVCMRVLDVEMAYDELHKLADDGSGYPGDTKGEQFGDEAYQVQVATAKPREGMPVRIKARV</sequence>
<comment type="cofactor">
    <cofactor evidence="7">
        <name>heme</name>
        <dbReference type="ChEBI" id="CHEBI:30413"/>
    </cofactor>
</comment>
<dbReference type="GO" id="GO:0004497">
    <property type="term" value="F:monooxygenase activity"/>
    <property type="evidence" value="ECO:0007669"/>
    <property type="project" value="UniProtKB-KW"/>
</dbReference>
<organism evidence="9 10">
    <name type="scientific">Pseudovirgaria hyperparasitica</name>
    <dbReference type="NCBI Taxonomy" id="470096"/>
    <lineage>
        <taxon>Eukaryota</taxon>
        <taxon>Fungi</taxon>
        <taxon>Dikarya</taxon>
        <taxon>Ascomycota</taxon>
        <taxon>Pezizomycotina</taxon>
        <taxon>Dothideomycetes</taxon>
        <taxon>Dothideomycetes incertae sedis</taxon>
        <taxon>Acrospermales</taxon>
        <taxon>Acrospermaceae</taxon>
        <taxon>Pseudovirgaria</taxon>
    </lineage>
</organism>